<comment type="catalytic activity">
    <reaction evidence="10">
        <text>D-sedoheptulose 7-phosphate + D-glyceraldehyde 3-phosphate = D-erythrose 4-phosphate + beta-D-fructose 6-phosphate</text>
        <dbReference type="Rhea" id="RHEA:17053"/>
        <dbReference type="ChEBI" id="CHEBI:16897"/>
        <dbReference type="ChEBI" id="CHEBI:57483"/>
        <dbReference type="ChEBI" id="CHEBI:57634"/>
        <dbReference type="ChEBI" id="CHEBI:59776"/>
        <dbReference type="EC" id="2.2.1.2"/>
    </reaction>
</comment>
<dbReference type="GO" id="GO:0004801">
    <property type="term" value="F:transaldolase activity"/>
    <property type="evidence" value="ECO:0007669"/>
    <property type="project" value="UniProtKB-UniRule"/>
</dbReference>
<evidence type="ECO:0000256" key="7">
    <source>
        <dbReference type="ARBA" id="ARBA00022679"/>
    </source>
</evidence>
<evidence type="ECO:0000256" key="5">
    <source>
        <dbReference type="ARBA" id="ARBA00013151"/>
    </source>
</evidence>
<evidence type="ECO:0000256" key="4">
    <source>
        <dbReference type="ARBA" id="ARBA00008426"/>
    </source>
</evidence>
<dbReference type="PANTHER" id="PTHR10683:SF31">
    <property type="entry name" value="TRANSALDOLASE"/>
    <property type="match status" value="1"/>
</dbReference>
<comment type="function">
    <text evidence="1 10">Transaldolase is important for the balance of metabolites in the pentose-phosphate pathway.</text>
</comment>
<evidence type="ECO:0000313" key="12">
    <source>
        <dbReference type="Proteomes" id="UP001155241"/>
    </source>
</evidence>
<protein>
    <recommendedName>
        <fullName evidence="5 10">Transaldolase</fullName>
        <ecNumber evidence="5 10">2.2.1.2</ecNumber>
    </recommendedName>
</protein>
<proteinExistence type="inferred from homology"/>
<comment type="pathway">
    <text evidence="3 10">Carbohydrate degradation; pentose phosphate pathway; D-glyceraldehyde 3-phosphate and beta-D-fructose 6-phosphate from D-ribose 5-phosphate and D-xylulose 5-phosphate (non-oxidative stage): step 2/3.</text>
</comment>
<dbReference type="SUPFAM" id="SSF51569">
    <property type="entry name" value="Aldolase"/>
    <property type="match status" value="1"/>
</dbReference>
<accession>A0A9X2FBL6</accession>
<keyword evidence="9 10" id="KW-0704">Schiff base</keyword>
<reference evidence="11" key="1">
    <citation type="submission" date="2022-06" db="EMBL/GenBank/DDBJ databases">
        <title>Aeoliella straminimaris, a novel planctomycete from sediments.</title>
        <authorList>
            <person name="Vitorino I.R."/>
            <person name="Lage O.M."/>
        </authorList>
    </citation>
    <scope>NUCLEOTIDE SEQUENCE</scope>
    <source>
        <strain evidence="11">ICT_H6.2</strain>
    </source>
</reference>
<dbReference type="InterPro" id="IPR013785">
    <property type="entry name" value="Aldolase_TIM"/>
</dbReference>
<keyword evidence="6 10" id="KW-0963">Cytoplasm</keyword>
<evidence type="ECO:0000256" key="10">
    <source>
        <dbReference type="HAMAP-Rule" id="MF_00493"/>
    </source>
</evidence>
<comment type="similarity">
    <text evidence="4 10">Belongs to the transaldolase family. Type 2 subfamily.</text>
</comment>
<organism evidence="11 12">
    <name type="scientific">Aeoliella straminimaris</name>
    <dbReference type="NCBI Taxonomy" id="2954799"/>
    <lineage>
        <taxon>Bacteria</taxon>
        <taxon>Pseudomonadati</taxon>
        <taxon>Planctomycetota</taxon>
        <taxon>Planctomycetia</taxon>
        <taxon>Pirellulales</taxon>
        <taxon>Lacipirellulaceae</taxon>
        <taxon>Aeoliella</taxon>
    </lineage>
</organism>
<evidence type="ECO:0000256" key="6">
    <source>
        <dbReference type="ARBA" id="ARBA00022490"/>
    </source>
</evidence>
<dbReference type="GO" id="GO:0005737">
    <property type="term" value="C:cytoplasm"/>
    <property type="evidence" value="ECO:0007669"/>
    <property type="project" value="UniProtKB-SubCell"/>
</dbReference>
<gene>
    <name evidence="10" type="primary">tal</name>
    <name evidence="11" type="ORF">NG895_05495</name>
</gene>
<dbReference type="EMBL" id="JAMXLR010000023">
    <property type="protein sequence ID" value="MCO6043354.1"/>
    <property type="molecule type" value="Genomic_DNA"/>
</dbReference>
<keyword evidence="8 10" id="KW-0570">Pentose shunt</keyword>
<keyword evidence="12" id="KW-1185">Reference proteome</keyword>
<evidence type="ECO:0000256" key="2">
    <source>
        <dbReference type="ARBA" id="ARBA00004496"/>
    </source>
</evidence>
<dbReference type="AlphaFoldDB" id="A0A9X2FBL6"/>
<dbReference type="InterPro" id="IPR001585">
    <property type="entry name" value="TAL/FSA"/>
</dbReference>
<comment type="caution">
    <text evidence="11">The sequence shown here is derived from an EMBL/GenBank/DDBJ whole genome shotgun (WGS) entry which is preliminary data.</text>
</comment>
<feature type="active site" description="Schiff-base intermediate with substrate" evidence="10">
    <location>
        <position position="141"/>
    </location>
</feature>
<dbReference type="RefSeq" id="WP_252851461.1">
    <property type="nucleotide sequence ID" value="NZ_JAMXLR010000023.1"/>
</dbReference>
<evidence type="ECO:0000256" key="3">
    <source>
        <dbReference type="ARBA" id="ARBA00004857"/>
    </source>
</evidence>
<keyword evidence="7 10" id="KW-0808">Transferase</keyword>
<dbReference type="InterPro" id="IPR004732">
    <property type="entry name" value="Transaldolase_2"/>
</dbReference>
<name>A0A9X2FBL6_9BACT</name>
<dbReference type="HAMAP" id="MF_00493">
    <property type="entry name" value="Transaldolase_2"/>
    <property type="match status" value="1"/>
</dbReference>
<dbReference type="Proteomes" id="UP001155241">
    <property type="component" value="Unassembled WGS sequence"/>
</dbReference>
<dbReference type="Gene3D" id="3.20.20.70">
    <property type="entry name" value="Aldolase class I"/>
    <property type="match status" value="1"/>
</dbReference>
<evidence type="ECO:0000313" key="11">
    <source>
        <dbReference type="EMBL" id="MCO6043354.1"/>
    </source>
</evidence>
<evidence type="ECO:0000256" key="9">
    <source>
        <dbReference type="ARBA" id="ARBA00023270"/>
    </source>
</evidence>
<comment type="subcellular location">
    <subcellularLocation>
        <location evidence="2 10">Cytoplasm</location>
    </subcellularLocation>
</comment>
<dbReference type="GO" id="GO:0005975">
    <property type="term" value="P:carbohydrate metabolic process"/>
    <property type="evidence" value="ECO:0007669"/>
    <property type="project" value="InterPro"/>
</dbReference>
<dbReference type="PANTHER" id="PTHR10683">
    <property type="entry name" value="TRANSALDOLASE"/>
    <property type="match status" value="1"/>
</dbReference>
<dbReference type="EC" id="2.2.1.2" evidence="5 10"/>
<dbReference type="GO" id="GO:0006098">
    <property type="term" value="P:pentose-phosphate shunt"/>
    <property type="evidence" value="ECO:0007669"/>
    <property type="project" value="UniProtKB-UniRule"/>
</dbReference>
<sequence length="352" mass="38805">MSSPLESLIHCGTKLWLDSVDPDLVQKNRALGATGATSNPIIIADLVKTGRFDEQLGSLMASGDATDADIAWSLTDQIVSDAERVFAPVWQTTSGNDGYVSFELDPLLEDPDRDLPHVDRVEQYVELGKRWSSEHRNRMIKVPATPAGLEALQPLAAAGVPLNVTLIFTQRQYQQARDAIWQGAQRRRSLQSFKSVYSIFISRVDVYTEKHVPSLSEAAQGQVGIVNAKRLWADNQQFWGGKEAPLHQEIVFASTGSKKPEDPAWKYVAALAGSDIQTNPPATNDAVQESGLEFTRTVDQLPPQAVLDEIDKLVDMQELEKTLMSEGIAKFATPQKALLELIADKRRQLAST</sequence>
<evidence type="ECO:0000256" key="8">
    <source>
        <dbReference type="ARBA" id="ARBA00023126"/>
    </source>
</evidence>
<evidence type="ECO:0000256" key="1">
    <source>
        <dbReference type="ARBA" id="ARBA00003518"/>
    </source>
</evidence>
<dbReference type="Pfam" id="PF00923">
    <property type="entry name" value="TAL_FSA"/>
    <property type="match status" value="1"/>
</dbReference>